<dbReference type="InterPro" id="IPR036397">
    <property type="entry name" value="RNaseH_sf"/>
</dbReference>
<dbReference type="EMBL" id="JBBPFD010000005">
    <property type="protein sequence ID" value="KAK7925257.1"/>
    <property type="molecule type" value="Genomic_DNA"/>
</dbReference>
<accession>A0AAW0PIH9</accession>
<gene>
    <name evidence="2" type="ORF">WMY93_007567</name>
</gene>
<comment type="caution">
    <text evidence="2">The sequence shown here is derived from an EMBL/GenBank/DDBJ whole genome shotgun (WGS) entry which is preliminary data.</text>
</comment>
<dbReference type="GO" id="GO:0003676">
    <property type="term" value="F:nucleic acid binding"/>
    <property type="evidence" value="ECO:0007669"/>
    <property type="project" value="InterPro"/>
</dbReference>
<evidence type="ECO:0000313" key="3">
    <source>
        <dbReference type="Proteomes" id="UP001460270"/>
    </source>
</evidence>
<dbReference type="Gene3D" id="3.30.420.10">
    <property type="entry name" value="Ribonuclease H-like superfamily/Ribonuclease H"/>
    <property type="match status" value="1"/>
</dbReference>
<dbReference type="Proteomes" id="UP001460270">
    <property type="component" value="Unassembled WGS sequence"/>
</dbReference>
<feature type="compositionally biased region" description="Polar residues" evidence="1">
    <location>
        <begin position="14"/>
        <end position="23"/>
    </location>
</feature>
<keyword evidence="3" id="KW-1185">Reference proteome</keyword>
<feature type="region of interest" description="Disordered" evidence="1">
    <location>
        <begin position="14"/>
        <end position="49"/>
    </location>
</feature>
<protein>
    <recommendedName>
        <fullName evidence="4">Transposase</fullName>
    </recommendedName>
</protein>
<dbReference type="AlphaFoldDB" id="A0AAW0PIH9"/>
<evidence type="ECO:0000313" key="2">
    <source>
        <dbReference type="EMBL" id="KAK7925257.1"/>
    </source>
</evidence>
<evidence type="ECO:0000256" key="1">
    <source>
        <dbReference type="SAM" id="MobiDB-lite"/>
    </source>
</evidence>
<organism evidence="2 3">
    <name type="scientific">Mugilogobius chulae</name>
    <name type="common">yellowstripe goby</name>
    <dbReference type="NCBI Taxonomy" id="88201"/>
    <lineage>
        <taxon>Eukaryota</taxon>
        <taxon>Metazoa</taxon>
        <taxon>Chordata</taxon>
        <taxon>Craniata</taxon>
        <taxon>Vertebrata</taxon>
        <taxon>Euteleostomi</taxon>
        <taxon>Actinopterygii</taxon>
        <taxon>Neopterygii</taxon>
        <taxon>Teleostei</taxon>
        <taxon>Neoteleostei</taxon>
        <taxon>Acanthomorphata</taxon>
        <taxon>Gobiaria</taxon>
        <taxon>Gobiiformes</taxon>
        <taxon>Gobioidei</taxon>
        <taxon>Gobiidae</taxon>
        <taxon>Gobionellinae</taxon>
        <taxon>Mugilogobius</taxon>
    </lineage>
</organism>
<reference evidence="3" key="1">
    <citation type="submission" date="2024-04" db="EMBL/GenBank/DDBJ databases">
        <title>Salinicola lusitanus LLJ914,a marine bacterium isolated from the Okinawa Trough.</title>
        <authorList>
            <person name="Li J."/>
        </authorList>
    </citation>
    <scope>NUCLEOTIDE SEQUENCE [LARGE SCALE GENOMIC DNA]</scope>
</reference>
<proteinExistence type="predicted"/>
<sequence length="186" mass="21517">MELKIERAYQALVSRSNDPTATPRSIIADFSPDSQEPTEEAHLQSGQPHQSLDFTAARRRTRLDWDNVHVHWTLARWRTVLFSVESGFQLYHADCRVCVWRRVGERYAEAIVLRRVAHGGGSVMWAGICHGECTHLHFINANLNAQCYRDEILRAIVVPFVELHHVTFQQDHARPHIARICRNFLE</sequence>
<name>A0AAW0PIH9_9GOBI</name>
<evidence type="ECO:0008006" key="4">
    <source>
        <dbReference type="Google" id="ProtNLM"/>
    </source>
</evidence>